<organism evidence="1 2">
    <name type="scientific">Sinomonas flava</name>
    <dbReference type="NCBI Taxonomy" id="496857"/>
    <lineage>
        <taxon>Bacteria</taxon>
        <taxon>Bacillati</taxon>
        <taxon>Actinomycetota</taxon>
        <taxon>Actinomycetes</taxon>
        <taxon>Micrococcales</taxon>
        <taxon>Micrococcaceae</taxon>
        <taxon>Sinomonas</taxon>
    </lineage>
</organism>
<reference evidence="1 2" key="1">
    <citation type="journal article" date="2019" name="Int. J. Syst. Evol. Microbiol.">
        <title>The Global Catalogue of Microorganisms (GCM) 10K type strain sequencing project: providing services to taxonomists for standard genome sequencing and annotation.</title>
        <authorList>
            <consortium name="The Broad Institute Genomics Platform"/>
            <consortium name="The Broad Institute Genome Sequencing Center for Infectious Disease"/>
            <person name="Wu L."/>
            <person name="Ma J."/>
        </authorList>
    </citation>
    <scope>NUCLEOTIDE SEQUENCE [LARGE SCALE GENOMIC DNA]</scope>
    <source>
        <strain evidence="1 2">JCM 16034</strain>
    </source>
</reference>
<evidence type="ECO:0000313" key="1">
    <source>
        <dbReference type="EMBL" id="GAA2199447.1"/>
    </source>
</evidence>
<evidence type="ECO:0000313" key="2">
    <source>
        <dbReference type="Proteomes" id="UP001500432"/>
    </source>
</evidence>
<keyword evidence="2" id="KW-1185">Reference proteome</keyword>
<gene>
    <name evidence="1" type="ORF">GCM10009849_15900</name>
</gene>
<proteinExistence type="predicted"/>
<dbReference type="EMBL" id="BAAAQW010000004">
    <property type="protein sequence ID" value="GAA2199447.1"/>
    <property type="molecule type" value="Genomic_DNA"/>
</dbReference>
<comment type="caution">
    <text evidence="1">The sequence shown here is derived from an EMBL/GenBank/DDBJ whole genome shotgun (WGS) entry which is preliminary data.</text>
</comment>
<accession>A0ABN3BRV1</accession>
<dbReference type="Proteomes" id="UP001500432">
    <property type="component" value="Unassembled WGS sequence"/>
</dbReference>
<protein>
    <submittedName>
        <fullName evidence="1">Uncharacterized protein</fullName>
    </submittedName>
</protein>
<name>A0ABN3BRV1_9MICC</name>
<sequence length="104" mass="11933">MEGMAERNAPWDDDEIRAVVGVYFRMLESELTSERYVKSECNKEVQARTGRSRGSVEFKFCNISHVLEQGGYPFVDGYKPRRNTQGALVDAVVRRAKACLRRSR</sequence>